<name>A0AAV1G6N2_XYRNO</name>
<evidence type="ECO:0000313" key="2">
    <source>
        <dbReference type="Proteomes" id="UP001178508"/>
    </source>
</evidence>
<protein>
    <submittedName>
        <fullName evidence="1">Uncharacterized protein</fullName>
    </submittedName>
</protein>
<dbReference type="Proteomes" id="UP001178508">
    <property type="component" value="Chromosome 12"/>
</dbReference>
<gene>
    <name evidence="1" type="ORF">XNOV1_A027838</name>
</gene>
<evidence type="ECO:0000313" key="1">
    <source>
        <dbReference type="EMBL" id="CAJ1068057.1"/>
    </source>
</evidence>
<organism evidence="1 2">
    <name type="scientific">Xyrichtys novacula</name>
    <name type="common">Pearly razorfish</name>
    <name type="synonym">Hemipteronotus novacula</name>
    <dbReference type="NCBI Taxonomy" id="13765"/>
    <lineage>
        <taxon>Eukaryota</taxon>
        <taxon>Metazoa</taxon>
        <taxon>Chordata</taxon>
        <taxon>Craniata</taxon>
        <taxon>Vertebrata</taxon>
        <taxon>Euteleostomi</taxon>
        <taxon>Actinopterygii</taxon>
        <taxon>Neopterygii</taxon>
        <taxon>Teleostei</taxon>
        <taxon>Neoteleostei</taxon>
        <taxon>Acanthomorphata</taxon>
        <taxon>Eupercaria</taxon>
        <taxon>Labriformes</taxon>
        <taxon>Labridae</taxon>
        <taxon>Xyrichtys</taxon>
    </lineage>
</organism>
<keyword evidence="2" id="KW-1185">Reference proteome</keyword>
<reference evidence="1" key="1">
    <citation type="submission" date="2023-08" db="EMBL/GenBank/DDBJ databases">
        <authorList>
            <person name="Alioto T."/>
            <person name="Alioto T."/>
            <person name="Gomez Garrido J."/>
        </authorList>
    </citation>
    <scope>NUCLEOTIDE SEQUENCE</scope>
</reference>
<accession>A0AAV1G6N2</accession>
<dbReference type="EMBL" id="OY660875">
    <property type="protein sequence ID" value="CAJ1068057.1"/>
    <property type="molecule type" value="Genomic_DNA"/>
</dbReference>
<dbReference type="AlphaFoldDB" id="A0AAV1G6N2"/>
<proteinExistence type="predicted"/>
<sequence>MRTKLRKIPPPPPRPAVDQPLLTLQRSHGILTVAGSEGALPLQKLCYGQHRPPPHPPPHPPPAAAVFTPRCYQRKGRARSCLHTLKIHTHVLKKSLSNICITFPNSDEPPHFKSLFVPADKFMPIKSNLTLLRFPVSVYINKLQQVKATSQTVFISAIK</sequence>